<reference evidence="1 2" key="1">
    <citation type="submission" date="2013-03" db="EMBL/GenBank/DDBJ databases">
        <title>The Genome Sequence of Cladophialophora yegresii CBS 114405.</title>
        <authorList>
            <consortium name="The Broad Institute Genomics Platform"/>
            <person name="Cuomo C."/>
            <person name="de Hoog S."/>
            <person name="Gorbushina A."/>
            <person name="Walker B."/>
            <person name="Young S.K."/>
            <person name="Zeng Q."/>
            <person name="Gargeya S."/>
            <person name="Fitzgerald M."/>
            <person name="Haas B."/>
            <person name="Abouelleil A."/>
            <person name="Allen A.W."/>
            <person name="Alvarado L."/>
            <person name="Arachchi H.M."/>
            <person name="Berlin A.M."/>
            <person name="Chapman S.B."/>
            <person name="Gainer-Dewar J."/>
            <person name="Goldberg J."/>
            <person name="Griggs A."/>
            <person name="Gujja S."/>
            <person name="Hansen M."/>
            <person name="Howarth C."/>
            <person name="Imamovic A."/>
            <person name="Ireland A."/>
            <person name="Larimer J."/>
            <person name="McCowan C."/>
            <person name="Murphy C."/>
            <person name="Pearson M."/>
            <person name="Poon T.W."/>
            <person name="Priest M."/>
            <person name="Roberts A."/>
            <person name="Saif S."/>
            <person name="Shea T."/>
            <person name="Sisk P."/>
            <person name="Sykes S."/>
            <person name="Wortman J."/>
            <person name="Nusbaum C."/>
            <person name="Birren B."/>
        </authorList>
    </citation>
    <scope>NUCLEOTIDE SEQUENCE [LARGE SCALE GENOMIC DNA]</scope>
    <source>
        <strain evidence="1 2">CBS 114405</strain>
    </source>
</reference>
<dbReference type="HOGENOM" id="CLU_131057_0_0_1"/>
<name>W9VW01_9EURO</name>
<protein>
    <submittedName>
        <fullName evidence="1">Uncharacterized protein</fullName>
    </submittedName>
</protein>
<evidence type="ECO:0000313" key="1">
    <source>
        <dbReference type="EMBL" id="EXJ56850.1"/>
    </source>
</evidence>
<dbReference type="EMBL" id="AMGW01000005">
    <property type="protein sequence ID" value="EXJ56850.1"/>
    <property type="molecule type" value="Genomic_DNA"/>
</dbReference>
<keyword evidence="2" id="KW-1185">Reference proteome</keyword>
<sequence length="132" mass="15370">MNSTSRHCDTGVLRVSRQIFAEVQPLVQRAAKNRTFMLCNINLCLDNFFRALNPENWKRVKHLQVDLFVGWASDNHDGDDWFLCQMHRWARRYVAGALSKYDQGREVTIQPADEAKEDGQGRRTLTVDVYLK</sequence>
<comment type="caution">
    <text evidence="1">The sequence shown here is derived from an EMBL/GenBank/DDBJ whole genome shotgun (WGS) entry which is preliminary data.</text>
</comment>
<gene>
    <name evidence="1" type="ORF">A1O7_07194</name>
</gene>
<evidence type="ECO:0000313" key="2">
    <source>
        <dbReference type="Proteomes" id="UP000019473"/>
    </source>
</evidence>
<dbReference type="GeneID" id="19181769"/>
<accession>W9VW01</accession>
<proteinExistence type="predicted"/>
<dbReference type="AlphaFoldDB" id="W9VW01"/>
<dbReference type="Proteomes" id="UP000019473">
    <property type="component" value="Unassembled WGS sequence"/>
</dbReference>
<dbReference type="VEuPathDB" id="FungiDB:A1O7_07194"/>
<dbReference type="RefSeq" id="XP_007759384.1">
    <property type="nucleotide sequence ID" value="XM_007761194.1"/>
</dbReference>
<dbReference type="OrthoDB" id="3540486at2759"/>
<organism evidence="1 2">
    <name type="scientific">Cladophialophora yegresii CBS 114405</name>
    <dbReference type="NCBI Taxonomy" id="1182544"/>
    <lineage>
        <taxon>Eukaryota</taxon>
        <taxon>Fungi</taxon>
        <taxon>Dikarya</taxon>
        <taxon>Ascomycota</taxon>
        <taxon>Pezizomycotina</taxon>
        <taxon>Eurotiomycetes</taxon>
        <taxon>Chaetothyriomycetidae</taxon>
        <taxon>Chaetothyriales</taxon>
        <taxon>Herpotrichiellaceae</taxon>
        <taxon>Cladophialophora</taxon>
    </lineage>
</organism>